<comment type="caution">
    <text evidence="2">The sequence shown here is derived from an EMBL/GenBank/DDBJ whole genome shotgun (WGS) entry which is preliminary data.</text>
</comment>
<protein>
    <submittedName>
        <fullName evidence="2">Uncharacterized protein</fullName>
    </submittedName>
</protein>
<evidence type="ECO:0000256" key="1">
    <source>
        <dbReference type="SAM" id="MobiDB-lite"/>
    </source>
</evidence>
<feature type="compositionally biased region" description="Basic residues" evidence="1">
    <location>
        <begin position="1"/>
        <end position="12"/>
    </location>
</feature>
<proteinExistence type="predicted"/>
<evidence type="ECO:0000313" key="2">
    <source>
        <dbReference type="EMBL" id="KAF4028781.1"/>
    </source>
</evidence>
<evidence type="ECO:0000313" key="3">
    <source>
        <dbReference type="EMBL" id="KAF4146716.1"/>
    </source>
</evidence>
<reference evidence="2" key="1">
    <citation type="submission" date="2020-04" db="EMBL/GenBank/DDBJ databases">
        <title>Hybrid Assembly of Korean Phytophthora infestans isolates.</title>
        <authorList>
            <person name="Prokchorchik M."/>
            <person name="Lee Y."/>
            <person name="Seo J."/>
            <person name="Cho J.-H."/>
            <person name="Park Y.-E."/>
            <person name="Jang D.-C."/>
            <person name="Im J.-S."/>
            <person name="Choi J.-G."/>
            <person name="Park H.-J."/>
            <person name="Lee G.-B."/>
            <person name="Lee Y.-G."/>
            <person name="Hong S.-Y."/>
            <person name="Cho K."/>
            <person name="Sohn K.H."/>
        </authorList>
    </citation>
    <scope>NUCLEOTIDE SEQUENCE</scope>
    <source>
        <strain evidence="2">KR_1_A1</strain>
        <strain evidence="3">KR_2_A2</strain>
    </source>
</reference>
<feature type="region of interest" description="Disordered" evidence="1">
    <location>
        <begin position="1"/>
        <end position="103"/>
    </location>
</feature>
<accession>A0A833SUN1</accession>
<name>A0A833SUN1_PHYIN</name>
<dbReference type="Proteomes" id="UP000704712">
    <property type="component" value="Unassembled WGS sequence"/>
</dbReference>
<feature type="compositionally biased region" description="Basic residues" evidence="1">
    <location>
        <begin position="92"/>
        <end position="103"/>
    </location>
</feature>
<sequence>MASKKTALRKRAVSNTQSKKSRRVPSGTRTSSEQSRRVHLPDVPGTGQAETVTSDNEAEVPTQVADPFEDLPANQASVQIPEGMLFMEEKKPRQRKRGLRRHA</sequence>
<dbReference type="Proteomes" id="UP000602510">
    <property type="component" value="Unassembled WGS sequence"/>
</dbReference>
<dbReference type="EMBL" id="JAACNO010000565">
    <property type="protein sequence ID" value="KAF4146716.1"/>
    <property type="molecule type" value="Genomic_DNA"/>
</dbReference>
<keyword evidence="4" id="KW-1185">Reference proteome</keyword>
<gene>
    <name evidence="2" type="ORF">GN244_ATG19523</name>
    <name evidence="3" type="ORF">GN958_ATG04095</name>
</gene>
<evidence type="ECO:0000313" key="4">
    <source>
        <dbReference type="Proteomes" id="UP000602510"/>
    </source>
</evidence>
<dbReference type="AlphaFoldDB" id="A0A833SUN1"/>
<organism evidence="2 4">
    <name type="scientific">Phytophthora infestans</name>
    <name type="common">Potato late blight agent</name>
    <name type="synonym">Botrytis infestans</name>
    <dbReference type="NCBI Taxonomy" id="4787"/>
    <lineage>
        <taxon>Eukaryota</taxon>
        <taxon>Sar</taxon>
        <taxon>Stramenopiles</taxon>
        <taxon>Oomycota</taxon>
        <taxon>Peronosporomycetes</taxon>
        <taxon>Peronosporales</taxon>
        <taxon>Peronosporaceae</taxon>
        <taxon>Phytophthora</taxon>
    </lineage>
</organism>
<dbReference type="EMBL" id="WSZM01000967">
    <property type="protein sequence ID" value="KAF4028781.1"/>
    <property type="molecule type" value="Genomic_DNA"/>
</dbReference>